<proteinExistence type="inferred from homology"/>
<evidence type="ECO:0000256" key="6">
    <source>
        <dbReference type="ARBA" id="ARBA00023002"/>
    </source>
</evidence>
<dbReference type="Gene3D" id="3.10.180.10">
    <property type="entry name" value="2,3-Dihydroxybiphenyl 1,2-Dioxygenase, domain 1"/>
    <property type="match status" value="1"/>
</dbReference>
<organism evidence="8 9">
    <name type="scientific">Ectopseudomonas oleovorans</name>
    <name type="common">Pseudomonas oleovorans</name>
    <dbReference type="NCBI Taxonomy" id="301"/>
    <lineage>
        <taxon>Bacteria</taxon>
        <taxon>Pseudomonadati</taxon>
        <taxon>Pseudomonadota</taxon>
        <taxon>Gammaproteobacteria</taxon>
        <taxon>Pseudomonadales</taxon>
        <taxon>Pseudomonadaceae</taxon>
        <taxon>Ectopseudomonas</taxon>
    </lineage>
</organism>
<feature type="non-terminal residue" evidence="8">
    <location>
        <position position="131"/>
    </location>
</feature>
<name>A0A2T5PQ32_ECTOL</name>
<keyword evidence="2" id="KW-0479">Metal-binding</keyword>
<protein>
    <submittedName>
        <fullName evidence="8">Catechol 2,3-dioxygenase</fullName>
    </submittedName>
</protein>
<evidence type="ECO:0000256" key="1">
    <source>
        <dbReference type="ARBA" id="ARBA00008784"/>
    </source>
</evidence>
<evidence type="ECO:0000259" key="7">
    <source>
        <dbReference type="PROSITE" id="PS51819"/>
    </source>
</evidence>
<evidence type="ECO:0000313" key="8">
    <source>
        <dbReference type="EMBL" id="PTU79840.1"/>
    </source>
</evidence>
<dbReference type="RefSeq" id="WP_208630387.1">
    <property type="nucleotide sequence ID" value="NZ_QASO01000037.1"/>
</dbReference>
<dbReference type="Pfam" id="PF22247">
    <property type="entry name" value="Diox-like_N"/>
    <property type="match status" value="1"/>
</dbReference>
<keyword evidence="3" id="KW-0677">Repeat</keyword>
<dbReference type="GO" id="GO:0046872">
    <property type="term" value="F:metal ion binding"/>
    <property type="evidence" value="ECO:0007669"/>
    <property type="project" value="UniProtKB-KW"/>
</dbReference>
<reference evidence="8 9" key="1">
    <citation type="submission" date="2018-04" db="EMBL/GenBank/DDBJ databases">
        <title>Pseudomonas sp. nov., isolated from mangrove soil.</title>
        <authorList>
            <person name="Chen C."/>
        </authorList>
    </citation>
    <scope>NUCLEOTIDE SEQUENCE [LARGE SCALE GENOMIC DNA]</scope>
    <source>
        <strain evidence="8 9">JCM 14246</strain>
    </source>
</reference>
<dbReference type="InterPro" id="IPR029068">
    <property type="entry name" value="Glyas_Bleomycin-R_OHBP_Dase"/>
</dbReference>
<keyword evidence="5 8" id="KW-0223">Dioxygenase</keyword>
<dbReference type="AlphaFoldDB" id="A0A2T5PQ32"/>
<evidence type="ECO:0000256" key="2">
    <source>
        <dbReference type="ARBA" id="ARBA00022723"/>
    </source>
</evidence>
<evidence type="ECO:0000313" key="9">
    <source>
        <dbReference type="Proteomes" id="UP000244052"/>
    </source>
</evidence>
<dbReference type="EMBL" id="QASO01000037">
    <property type="protein sequence ID" value="PTU79840.1"/>
    <property type="molecule type" value="Genomic_DNA"/>
</dbReference>
<dbReference type="CDD" id="cd07265">
    <property type="entry name" value="2_3_CTD_N"/>
    <property type="match status" value="1"/>
</dbReference>
<dbReference type="PROSITE" id="PS51819">
    <property type="entry name" value="VOC"/>
    <property type="match status" value="1"/>
</dbReference>
<keyword evidence="6" id="KW-0560">Oxidoreductase</keyword>
<sequence>MNKGIMRPGHVQLRVLDMSKALEHYVELLGLIEMDRDDQGRVYLKAWTEVDKFSVVLREADEPGMDFMGFKVVDEDALRQLERDLTAYGCAVEQLPAGELNSCGRRVRFQAPSGHHFELYADKEYTGKWGV</sequence>
<keyword evidence="4" id="KW-0058">Aromatic hydrocarbons catabolism</keyword>
<accession>A0A2T5PQ32</accession>
<dbReference type="Proteomes" id="UP000244052">
    <property type="component" value="Unassembled WGS sequence"/>
</dbReference>
<feature type="domain" description="VOC" evidence="7">
    <location>
        <begin position="7"/>
        <end position="122"/>
    </location>
</feature>
<comment type="caution">
    <text evidence="8">The sequence shown here is derived from an EMBL/GenBank/DDBJ whole genome shotgun (WGS) entry which is preliminary data.</text>
</comment>
<comment type="similarity">
    <text evidence="1">Belongs to the extradiol ring-cleavage dioxygenase family.</text>
</comment>
<evidence type="ECO:0000256" key="5">
    <source>
        <dbReference type="ARBA" id="ARBA00022964"/>
    </source>
</evidence>
<dbReference type="SUPFAM" id="SSF54593">
    <property type="entry name" value="Glyoxalase/Bleomycin resistance protein/Dihydroxybiphenyl dioxygenase"/>
    <property type="match status" value="1"/>
</dbReference>
<evidence type="ECO:0000256" key="3">
    <source>
        <dbReference type="ARBA" id="ARBA00022737"/>
    </source>
</evidence>
<gene>
    <name evidence="8" type="ORF">DBO86_07070</name>
</gene>
<dbReference type="InterPro" id="IPR037523">
    <property type="entry name" value="VOC_core"/>
</dbReference>
<dbReference type="GO" id="GO:0051213">
    <property type="term" value="F:dioxygenase activity"/>
    <property type="evidence" value="ECO:0007669"/>
    <property type="project" value="UniProtKB-KW"/>
</dbReference>
<evidence type="ECO:0000256" key="4">
    <source>
        <dbReference type="ARBA" id="ARBA00022797"/>
    </source>
</evidence>
<dbReference type="InterPro" id="IPR054560">
    <property type="entry name" value="XylE-like_N"/>
</dbReference>
<keyword evidence="9" id="KW-1185">Reference proteome</keyword>